<feature type="compositionally biased region" description="Low complexity" evidence="2">
    <location>
        <begin position="298"/>
        <end position="308"/>
    </location>
</feature>
<feature type="compositionally biased region" description="Gly residues" evidence="2">
    <location>
        <begin position="203"/>
        <end position="215"/>
    </location>
</feature>
<dbReference type="PANTHER" id="PTHR14445:SF36">
    <property type="entry name" value="FI03272P-RELATED"/>
    <property type="match status" value="1"/>
</dbReference>
<evidence type="ECO:0000259" key="3">
    <source>
        <dbReference type="PROSITE" id="PS50829"/>
    </source>
</evidence>
<organism evidence="5 6">
    <name type="scientific">Toxocara canis</name>
    <name type="common">Canine roundworm</name>
    <dbReference type="NCBI Taxonomy" id="6265"/>
    <lineage>
        <taxon>Eukaryota</taxon>
        <taxon>Metazoa</taxon>
        <taxon>Ecdysozoa</taxon>
        <taxon>Nematoda</taxon>
        <taxon>Chromadorea</taxon>
        <taxon>Rhabditida</taxon>
        <taxon>Spirurina</taxon>
        <taxon>Ascaridomorpha</taxon>
        <taxon>Ascaridoidea</taxon>
        <taxon>Toxocaridae</taxon>
        <taxon>Toxocara</taxon>
    </lineage>
</organism>
<dbReference type="PROSITE" id="PS50829">
    <property type="entry name" value="GYF"/>
    <property type="match status" value="1"/>
</dbReference>
<feature type="region of interest" description="Disordered" evidence="2">
    <location>
        <begin position="203"/>
        <end position="325"/>
    </location>
</feature>
<evidence type="ECO:0000313" key="5">
    <source>
        <dbReference type="Proteomes" id="UP000050794"/>
    </source>
</evidence>
<feature type="domain" description="GYF" evidence="3">
    <location>
        <begin position="435"/>
        <end position="485"/>
    </location>
</feature>
<feature type="compositionally biased region" description="Polar residues" evidence="2">
    <location>
        <begin position="277"/>
        <end position="297"/>
    </location>
</feature>
<feature type="region of interest" description="Disordered" evidence="2">
    <location>
        <begin position="1"/>
        <end position="31"/>
    </location>
</feature>
<evidence type="ECO:0000256" key="1">
    <source>
        <dbReference type="SAM" id="Coils"/>
    </source>
</evidence>
<dbReference type="Proteomes" id="UP000050794">
    <property type="component" value="Unassembled WGS sequence"/>
</dbReference>
<dbReference type="PANTHER" id="PTHR14445">
    <property type="entry name" value="GRB10 INTERACTING GYF PROTEIN"/>
    <property type="match status" value="1"/>
</dbReference>
<gene>
    <name evidence="4" type="ORF">TCNE_LOCUS13849</name>
</gene>
<feature type="region of interest" description="Disordered" evidence="2">
    <location>
        <begin position="1124"/>
        <end position="1150"/>
    </location>
</feature>
<dbReference type="InterPro" id="IPR035445">
    <property type="entry name" value="GYF-like_dom_sf"/>
</dbReference>
<dbReference type="AlphaFoldDB" id="A0A183UZC9"/>
<dbReference type="InterPro" id="IPR003169">
    <property type="entry name" value="GYF"/>
</dbReference>
<dbReference type="GO" id="GO:0005829">
    <property type="term" value="C:cytosol"/>
    <property type="evidence" value="ECO:0007669"/>
    <property type="project" value="TreeGrafter"/>
</dbReference>
<protein>
    <submittedName>
        <fullName evidence="6">GYF domain-containing protein</fullName>
    </submittedName>
</protein>
<accession>A0A183UZC9</accession>
<dbReference type="SMART" id="SM00444">
    <property type="entry name" value="GYF"/>
    <property type="match status" value="1"/>
</dbReference>
<dbReference type="SUPFAM" id="SSF55277">
    <property type="entry name" value="GYF domain"/>
    <property type="match status" value="1"/>
</dbReference>
<evidence type="ECO:0000313" key="4">
    <source>
        <dbReference type="EMBL" id="VDM45170.1"/>
    </source>
</evidence>
<dbReference type="Pfam" id="PF02213">
    <property type="entry name" value="GYF"/>
    <property type="match status" value="1"/>
</dbReference>
<dbReference type="Gene3D" id="3.30.1490.40">
    <property type="match status" value="1"/>
</dbReference>
<evidence type="ECO:0000256" key="2">
    <source>
        <dbReference type="SAM" id="MobiDB-lite"/>
    </source>
</evidence>
<dbReference type="CDD" id="cd00072">
    <property type="entry name" value="GYF"/>
    <property type="match status" value="1"/>
</dbReference>
<feature type="compositionally biased region" description="Basic and acidic residues" evidence="2">
    <location>
        <begin position="885"/>
        <end position="900"/>
    </location>
</feature>
<feature type="region of interest" description="Disordered" evidence="2">
    <location>
        <begin position="1164"/>
        <end position="1187"/>
    </location>
</feature>
<evidence type="ECO:0000313" key="6">
    <source>
        <dbReference type="WBParaSite" id="TCNE_0001384901-mRNA-1"/>
    </source>
</evidence>
<reference evidence="6" key="1">
    <citation type="submission" date="2016-06" db="UniProtKB">
        <authorList>
            <consortium name="WormBaseParasite"/>
        </authorList>
    </citation>
    <scope>IDENTIFICATION</scope>
</reference>
<feature type="region of interest" description="Disordered" evidence="2">
    <location>
        <begin position="885"/>
        <end position="907"/>
    </location>
</feature>
<feature type="compositionally biased region" description="Basic and acidic residues" evidence="2">
    <location>
        <begin position="228"/>
        <end position="237"/>
    </location>
</feature>
<dbReference type="EMBL" id="UYWY01021929">
    <property type="protein sequence ID" value="VDM45170.1"/>
    <property type="molecule type" value="Genomic_DNA"/>
</dbReference>
<feature type="compositionally biased region" description="Polar residues" evidence="2">
    <location>
        <begin position="1"/>
        <end position="27"/>
    </location>
</feature>
<sequence>MRTAASTPSAVGNAANKTDGASPNESPQDYPLAEPIFVTNRYGREDLLALLCKDTSAPAGLDKCPFFVETAQQPIVLKPLTDVETRLQHNINSSKAMSSLSHADRVTIAAGGMIGQIGNPSSHSTTTVLPPTQPPFTPAWMTTPSGGGTGMGRGSLPFSRGVAHTGPFRGRGAHAMGAAGHAVMASDSSASSRYVAARGGRGGLTAQGRGGGTVGGAQFNSRAQGLYDPRDPRDRPRQRVRSVSDDTVPPTTGVVLPNGGIGGGTGGAPSATSSNGWTQVGRSGTSWGSKRASTVPTQQQQQGPLQEQRSVDATSTGTPAPMPEWMDDEHEKYLRRFRQTSQTVEQSGTPPLRMSNPWNALADTSEQQRTEAVVERLAQQTEMNLILQNAPQQPGSTASASNIYQPKMHTGVSTLQHSMSQPASVGIVPGVSEISDDWYYIDPKNEVQGPFMTAHMEAWFSSGYFTSDLRIRRGADPNGRFITLGDLVRINGSISPFKRSVSPPTSATVVHVPMQARMHTQIQPQPQQLSRNIWTEDYNAVSLLEAAKVQEERQKLEEEQRRVAEQELKLKEMRESLLKEEEERLLRERKIRERELELQRQQLFRCLYFLTNPSEFFKELPPQFSAVGCPRGDDDNEKFCDLVFVLVETTNFCTARGTLYLFLFQEELARKAVEERERAMAREREIEAERKRMAEEMERVKQEQIERALAEARKREEEERLAAQRLAEEKEKERLKAEEERRRREQEETERRIRAEEKEKEEARRKAAIEEEQRKKREQADREAARQRAAEARKQAMSFYLNEFSKSVLAAATASKIVVTEEFAPATKPRQETANTPPTAWQTTYRVVDDKPVAPKVAPWVKASNEMCAGGEEGGRSILQIQREEEQRLREERHELKGREGVTPTSAAWGSSVAQKLSWNQPTQVTSIEPSATAASRGVAWGGAGVRVDSRPAVALRRDDAGLVSCTLVSLLSFAECFAYDTYVSNDWFICSSSSKSATSGNKASCQGAAKGNSANTEHEAMKKLFKQSVGGGGNAFTNWVVQRVKQLNSQVDADVFAAFIEGVDSPDEVEDYVIGYLGDGRQVKDFIREFIEKRREARSKKQLTDKDDLTHAAVGADALGSSNVGGGSCGSQHTQGGGGKKKKKGGKGSKVVVDGACLGFKATADPNRTNIGEIDTVQPPADPYRR</sequence>
<reference evidence="4 5" key="2">
    <citation type="submission" date="2018-11" db="EMBL/GenBank/DDBJ databases">
        <authorList>
            <consortium name="Pathogen Informatics"/>
        </authorList>
    </citation>
    <scope>NUCLEOTIDE SEQUENCE [LARGE SCALE GENOMIC DNA]</scope>
</reference>
<proteinExistence type="predicted"/>
<feature type="region of interest" description="Disordered" evidence="2">
    <location>
        <begin position="728"/>
        <end position="789"/>
    </location>
</feature>
<dbReference type="WBParaSite" id="TCNE_0001384901-mRNA-1">
    <property type="protein sequence ID" value="TCNE_0001384901-mRNA-1"/>
    <property type="gene ID" value="TCNE_0001384901"/>
</dbReference>
<keyword evidence="1" id="KW-0175">Coiled coil</keyword>
<feature type="coiled-coil region" evidence="1">
    <location>
        <begin position="539"/>
        <end position="599"/>
    </location>
</feature>
<dbReference type="InterPro" id="IPR051640">
    <property type="entry name" value="GRB10-interact_GYF"/>
</dbReference>
<name>A0A183UZC9_TOXCA</name>
<keyword evidence="5" id="KW-1185">Reference proteome</keyword>